<keyword evidence="4" id="KW-1185">Reference proteome</keyword>
<evidence type="ECO:0000256" key="1">
    <source>
        <dbReference type="SAM" id="SignalP"/>
    </source>
</evidence>
<gene>
    <name evidence="3" type="ORF">B3C1_09373</name>
</gene>
<organism evidence="3 4">
    <name type="scientific">Gallaecimonas xiamenensis 3-C-1</name>
    <dbReference type="NCBI Taxonomy" id="745411"/>
    <lineage>
        <taxon>Bacteria</taxon>
        <taxon>Pseudomonadati</taxon>
        <taxon>Pseudomonadota</taxon>
        <taxon>Gammaproteobacteria</taxon>
        <taxon>Enterobacterales</taxon>
        <taxon>Gallaecimonadaceae</taxon>
        <taxon>Gallaecimonas</taxon>
    </lineage>
</organism>
<feature type="signal peptide" evidence="1">
    <location>
        <begin position="1"/>
        <end position="21"/>
    </location>
</feature>
<dbReference type="STRING" id="745411.B3C1_09373"/>
<evidence type="ECO:0000313" key="4">
    <source>
        <dbReference type="Proteomes" id="UP000006755"/>
    </source>
</evidence>
<dbReference type="Pfam" id="PF00128">
    <property type="entry name" value="Alpha-amylase"/>
    <property type="match status" value="2"/>
</dbReference>
<accession>K2JFS8</accession>
<dbReference type="OrthoDB" id="9805159at2"/>
<feature type="chain" id="PRO_5003858975" evidence="1">
    <location>
        <begin position="22"/>
        <end position="618"/>
    </location>
</feature>
<dbReference type="PATRIC" id="fig|745411.4.peg.1837"/>
<dbReference type="RefSeq" id="WP_008484440.1">
    <property type="nucleotide sequence ID" value="NZ_AMRI01000011.1"/>
</dbReference>
<dbReference type="InterPro" id="IPR006047">
    <property type="entry name" value="GH13_cat_dom"/>
</dbReference>
<feature type="domain" description="Glycosyl hydrolase family 13 catalytic" evidence="2">
    <location>
        <begin position="49"/>
        <end position="515"/>
    </location>
</feature>
<dbReference type="Gene3D" id="3.20.20.80">
    <property type="entry name" value="Glycosidases"/>
    <property type="match status" value="2"/>
</dbReference>
<proteinExistence type="predicted"/>
<sequence length="618" mass="67206">MNKLSSLALCVMLAACSDAPAGHGAANDSQAAVAAQAAPQGSGKPVIYQMFTRLFGNKVDSQVPWGTIEQNGVGKFADINDAALASIKGLGVNYLWFTGIPEHAQATDYSAYGIAANDPDVVKGRAGSPYAVKDYYDVDPDLATDPAKRMAEFEALVARTHSHGMKVIIDIVPNHVARRYHSSVYPERDFGLKDDTSAVYQRDNNFYYVPGQAFAVPEGDKPLGGLSHPLADGQFAENPAKWTGNGARSPQPSQDDWYETVKLNYGVRPDGSHDFPDLPAGFDDKDYRAHAAFWADKSVPDSWQKMKDIALYWLDKGVDGFRYDVAEMVPVAFWSYLNSAIKMHKADTLLMAEVYNPALYRDYIRLGKMDYLYDKVETYDSLKAIIQGKQTATVLADIMARNQDIAAHQLHFLENHDEQRIASPEFAGDPLKALPAMAVSALMDDGATMIYFGQVLGEAGASDAGFGKASRTTIFDYWAVPSVQRWMNGGAFDGGQLSADEKTLRGAYQKLLTLSRSQAAFGGAGQALVQGDEKVFTFARWQGSQPVLVAANFAAGPKEGQVAVPKALIEKWKLTDGQYPLGDLLGSNKGTLVVSQGAGQWHYQLAPFGAAAYELKVQ</sequence>
<dbReference type="PANTHER" id="PTHR10357:SF205">
    <property type="entry name" value="O-GLYCOSYL HYDROLASE FAMILY 13"/>
    <property type="match status" value="1"/>
</dbReference>
<dbReference type="EMBL" id="AMRI01000011">
    <property type="protein sequence ID" value="EKE74018.1"/>
    <property type="molecule type" value="Genomic_DNA"/>
</dbReference>
<dbReference type="PROSITE" id="PS51257">
    <property type="entry name" value="PROKAR_LIPOPROTEIN"/>
    <property type="match status" value="1"/>
</dbReference>
<dbReference type="CDD" id="cd11349">
    <property type="entry name" value="AmyAc_3"/>
    <property type="match status" value="1"/>
</dbReference>
<dbReference type="eggNOG" id="COG0366">
    <property type="taxonomic scope" value="Bacteria"/>
</dbReference>
<protein>
    <submittedName>
        <fullName evidence="3">Alpha amylase</fullName>
    </submittedName>
</protein>
<dbReference type="SUPFAM" id="SSF51445">
    <property type="entry name" value="(Trans)glycosidases"/>
    <property type="match status" value="1"/>
</dbReference>
<evidence type="ECO:0000313" key="3">
    <source>
        <dbReference type="EMBL" id="EKE74018.1"/>
    </source>
</evidence>
<dbReference type="GO" id="GO:0004556">
    <property type="term" value="F:alpha-amylase activity"/>
    <property type="evidence" value="ECO:0007669"/>
    <property type="project" value="TreeGrafter"/>
</dbReference>
<dbReference type="GO" id="GO:0009313">
    <property type="term" value="P:oligosaccharide catabolic process"/>
    <property type="evidence" value="ECO:0007669"/>
    <property type="project" value="TreeGrafter"/>
</dbReference>
<reference evidence="3 4" key="1">
    <citation type="journal article" date="2012" name="J. Bacteriol.">
        <title>Genome Sequence of Gallaecimonas xiamenensis Type Strain 3-C-1.</title>
        <authorList>
            <person name="Lai Q."/>
            <person name="Wang L."/>
            <person name="Wang W."/>
            <person name="Shao Z."/>
        </authorList>
    </citation>
    <scope>NUCLEOTIDE SEQUENCE [LARGE SCALE GENOMIC DNA]</scope>
    <source>
        <strain evidence="3 4">3-C-1</strain>
    </source>
</reference>
<dbReference type="SMART" id="SM00642">
    <property type="entry name" value="Aamy"/>
    <property type="match status" value="1"/>
</dbReference>
<comment type="caution">
    <text evidence="3">The sequence shown here is derived from an EMBL/GenBank/DDBJ whole genome shotgun (WGS) entry which is preliminary data.</text>
</comment>
<evidence type="ECO:0000259" key="2">
    <source>
        <dbReference type="SMART" id="SM00642"/>
    </source>
</evidence>
<dbReference type="PANTHER" id="PTHR10357">
    <property type="entry name" value="ALPHA-AMYLASE FAMILY MEMBER"/>
    <property type="match status" value="1"/>
</dbReference>
<keyword evidence="1" id="KW-0732">Signal</keyword>
<name>K2JFS8_9GAMM</name>
<dbReference type="Proteomes" id="UP000006755">
    <property type="component" value="Unassembled WGS sequence"/>
</dbReference>
<dbReference type="InterPro" id="IPR017853">
    <property type="entry name" value="GH"/>
</dbReference>
<dbReference type="AlphaFoldDB" id="K2JFS8"/>